<evidence type="ECO:0000313" key="2">
    <source>
        <dbReference type="EMBL" id="KAJ3176484.1"/>
    </source>
</evidence>
<gene>
    <name evidence="2" type="ORF">HDU87_005178</name>
</gene>
<dbReference type="InterPro" id="IPR016181">
    <property type="entry name" value="Acyl_CoA_acyltransferase"/>
</dbReference>
<dbReference type="Proteomes" id="UP001212152">
    <property type="component" value="Unassembled WGS sequence"/>
</dbReference>
<sequence length="534" mass="58675">MTLANYVARSASRPKLCPKPIDLGNGLVLRRATREDRDTVAELVSDVLGDQGADAAPVRAGFALFARNYFDHIEGAPHPTADWESWTVVMDGDKLASCMVSVPQIWTYGDGDDFTSTGGSPRVALTVMRAELVGTDPAYRAKGLVRRQFAVHHAWAEELESPMQIIMGIRSYYRQFGYAYAMGLSGGRSGTLASLPPASAAVGYALRRATKHDVAFLTDTQRHSASRHALAYDWGREEWNYALEGTFQPYHYWIVEREGKPVAFAKTDSRWWAEGGASENDRGNSPEVRRIEIAKGQAWTAVAPAVFRLLAELAAAELHDQIRVKENEEHTGIITEGVPMQPVADPLAILPASWSYKLNSGPTHPVYISCAAYLPNSTQGYAYYTRFSVSLLLPVITPVLTHRIARSPFAFHTGILTILARDRNDPGHVLVFDSGNVTYQVGDAPKDVRFKDRAGRKEDAVLFPATTFYSIVTGYHSVGQVLEMFPDAGVKVWTTSQLTLTGGRIVASRYTTHTKHSTMPTPPATSRFPIGAEG</sequence>
<organism evidence="2 3">
    <name type="scientific">Geranomyces variabilis</name>
    <dbReference type="NCBI Taxonomy" id="109894"/>
    <lineage>
        <taxon>Eukaryota</taxon>
        <taxon>Fungi</taxon>
        <taxon>Fungi incertae sedis</taxon>
        <taxon>Chytridiomycota</taxon>
        <taxon>Chytridiomycota incertae sedis</taxon>
        <taxon>Chytridiomycetes</taxon>
        <taxon>Spizellomycetales</taxon>
        <taxon>Powellomycetaceae</taxon>
        <taxon>Geranomyces</taxon>
    </lineage>
</organism>
<dbReference type="AlphaFoldDB" id="A0AAD5XLY7"/>
<accession>A0AAD5XLY7</accession>
<name>A0AAD5XLY7_9FUNG</name>
<comment type="caution">
    <text evidence="2">The sequence shown here is derived from an EMBL/GenBank/DDBJ whole genome shotgun (WGS) entry which is preliminary data.</text>
</comment>
<evidence type="ECO:0000256" key="1">
    <source>
        <dbReference type="SAM" id="MobiDB-lite"/>
    </source>
</evidence>
<keyword evidence="3" id="KW-1185">Reference proteome</keyword>
<dbReference type="Gene3D" id="3.40.630.30">
    <property type="match status" value="1"/>
</dbReference>
<reference evidence="2" key="1">
    <citation type="submission" date="2020-05" db="EMBL/GenBank/DDBJ databases">
        <title>Phylogenomic resolution of chytrid fungi.</title>
        <authorList>
            <person name="Stajich J.E."/>
            <person name="Amses K."/>
            <person name="Simmons R."/>
            <person name="Seto K."/>
            <person name="Myers J."/>
            <person name="Bonds A."/>
            <person name="Quandt C.A."/>
            <person name="Barry K."/>
            <person name="Liu P."/>
            <person name="Grigoriev I."/>
            <person name="Longcore J.E."/>
            <person name="James T.Y."/>
        </authorList>
    </citation>
    <scope>NUCLEOTIDE SEQUENCE</scope>
    <source>
        <strain evidence="2">JEL0379</strain>
    </source>
</reference>
<dbReference type="EMBL" id="JADGJQ010000040">
    <property type="protein sequence ID" value="KAJ3176484.1"/>
    <property type="molecule type" value="Genomic_DNA"/>
</dbReference>
<proteinExistence type="predicted"/>
<dbReference type="SUPFAM" id="SSF55729">
    <property type="entry name" value="Acyl-CoA N-acyltransferases (Nat)"/>
    <property type="match status" value="1"/>
</dbReference>
<protein>
    <submittedName>
        <fullName evidence="2">Uncharacterized protein</fullName>
    </submittedName>
</protein>
<feature type="region of interest" description="Disordered" evidence="1">
    <location>
        <begin position="512"/>
        <end position="534"/>
    </location>
</feature>
<evidence type="ECO:0000313" key="3">
    <source>
        <dbReference type="Proteomes" id="UP001212152"/>
    </source>
</evidence>